<proteinExistence type="predicted"/>
<evidence type="ECO:0000313" key="3">
    <source>
        <dbReference type="Proteomes" id="UP001396334"/>
    </source>
</evidence>
<sequence length="67" mass="7221">MSNSMGKQRREKLAFFPSTPKKSERTSNNGVTELPWNATVELGDHPYTGPGSGSGSSVEFLLPRPGV</sequence>
<reference evidence="2 3" key="1">
    <citation type="journal article" date="2024" name="G3 (Bethesda)">
        <title>Genome assembly of Hibiscus sabdariffa L. provides insights into metabolisms of medicinal natural products.</title>
        <authorList>
            <person name="Kim T."/>
        </authorList>
    </citation>
    <scope>NUCLEOTIDE SEQUENCE [LARGE SCALE GENOMIC DNA]</scope>
    <source>
        <strain evidence="2">TK-2024</strain>
        <tissue evidence="2">Old leaves</tissue>
    </source>
</reference>
<dbReference type="EMBL" id="JBBPBN010000015">
    <property type="protein sequence ID" value="KAK9022941.1"/>
    <property type="molecule type" value="Genomic_DNA"/>
</dbReference>
<organism evidence="2 3">
    <name type="scientific">Hibiscus sabdariffa</name>
    <name type="common">roselle</name>
    <dbReference type="NCBI Taxonomy" id="183260"/>
    <lineage>
        <taxon>Eukaryota</taxon>
        <taxon>Viridiplantae</taxon>
        <taxon>Streptophyta</taxon>
        <taxon>Embryophyta</taxon>
        <taxon>Tracheophyta</taxon>
        <taxon>Spermatophyta</taxon>
        <taxon>Magnoliopsida</taxon>
        <taxon>eudicotyledons</taxon>
        <taxon>Gunneridae</taxon>
        <taxon>Pentapetalae</taxon>
        <taxon>rosids</taxon>
        <taxon>malvids</taxon>
        <taxon>Malvales</taxon>
        <taxon>Malvaceae</taxon>
        <taxon>Malvoideae</taxon>
        <taxon>Hibiscus</taxon>
    </lineage>
</organism>
<evidence type="ECO:0000313" key="2">
    <source>
        <dbReference type="EMBL" id="KAK9022941.1"/>
    </source>
</evidence>
<protein>
    <submittedName>
        <fullName evidence="2">Uncharacterized protein</fullName>
    </submittedName>
</protein>
<evidence type="ECO:0000256" key="1">
    <source>
        <dbReference type="SAM" id="MobiDB-lite"/>
    </source>
</evidence>
<accession>A0ABR2SD47</accession>
<keyword evidence="3" id="KW-1185">Reference proteome</keyword>
<comment type="caution">
    <text evidence="2">The sequence shown here is derived from an EMBL/GenBank/DDBJ whole genome shotgun (WGS) entry which is preliminary data.</text>
</comment>
<feature type="region of interest" description="Disordered" evidence="1">
    <location>
        <begin position="1"/>
        <end position="67"/>
    </location>
</feature>
<dbReference type="Proteomes" id="UP001396334">
    <property type="component" value="Unassembled WGS sequence"/>
</dbReference>
<name>A0ABR2SD47_9ROSI</name>
<gene>
    <name evidence="2" type="ORF">V6N11_003177</name>
</gene>